<dbReference type="Proteomes" id="UP000663852">
    <property type="component" value="Unassembled WGS sequence"/>
</dbReference>
<evidence type="ECO:0000313" key="2">
    <source>
        <dbReference type="Proteomes" id="UP000663852"/>
    </source>
</evidence>
<protein>
    <submittedName>
        <fullName evidence="1">Uncharacterized protein</fullName>
    </submittedName>
</protein>
<accession>A0A813XAI5</accession>
<organism evidence="1 2">
    <name type="scientific">Adineta ricciae</name>
    <name type="common">Rotifer</name>
    <dbReference type="NCBI Taxonomy" id="249248"/>
    <lineage>
        <taxon>Eukaryota</taxon>
        <taxon>Metazoa</taxon>
        <taxon>Spiralia</taxon>
        <taxon>Gnathifera</taxon>
        <taxon>Rotifera</taxon>
        <taxon>Eurotatoria</taxon>
        <taxon>Bdelloidea</taxon>
        <taxon>Adinetida</taxon>
        <taxon>Adinetidae</taxon>
        <taxon>Adineta</taxon>
    </lineage>
</organism>
<evidence type="ECO:0000313" key="1">
    <source>
        <dbReference type="EMBL" id="CAF0870222.1"/>
    </source>
</evidence>
<name>A0A813XAI5_ADIRI</name>
<gene>
    <name evidence="1" type="ORF">EDS130_LOCUS8254</name>
</gene>
<proteinExistence type="predicted"/>
<comment type="caution">
    <text evidence="1">The sequence shown here is derived from an EMBL/GenBank/DDBJ whole genome shotgun (WGS) entry which is preliminary data.</text>
</comment>
<sequence>MKSPEYHRTSRFRARLFDLGYDVCFNLGTEFPENTGENYLDVIVDERAFMANPSAKQHNQNKTESEINFLDAAINYFGSRAALLCAIREINTASEVVQLLRDFNVAPALHYINLEPSNDKSDDYDDNEGLLFS</sequence>
<dbReference type="EMBL" id="CAJNOJ010000026">
    <property type="protein sequence ID" value="CAF0870222.1"/>
    <property type="molecule type" value="Genomic_DNA"/>
</dbReference>
<reference evidence="1" key="1">
    <citation type="submission" date="2021-02" db="EMBL/GenBank/DDBJ databases">
        <authorList>
            <person name="Nowell W R."/>
        </authorList>
    </citation>
    <scope>NUCLEOTIDE SEQUENCE</scope>
</reference>
<dbReference type="AlphaFoldDB" id="A0A813XAI5"/>